<feature type="compositionally biased region" description="Gly residues" evidence="1">
    <location>
        <begin position="47"/>
        <end position="61"/>
    </location>
</feature>
<dbReference type="PANTHER" id="PTHR38389:SF1">
    <property type="entry name" value="DNA-DIRECTED RNA POLYMERASE SUBUNIT BETA"/>
    <property type="match status" value="1"/>
</dbReference>
<evidence type="ECO:0000259" key="3">
    <source>
        <dbReference type="Pfam" id="PF25397"/>
    </source>
</evidence>
<keyword evidence="2" id="KW-0472">Membrane</keyword>
<gene>
    <name evidence="4" type="ORF">CB5_LOCUS21110</name>
</gene>
<dbReference type="EMBL" id="LR862132">
    <property type="protein sequence ID" value="CAD1837899.1"/>
    <property type="molecule type" value="Genomic_DNA"/>
</dbReference>
<evidence type="ECO:0000313" key="4">
    <source>
        <dbReference type="EMBL" id="CAD1837899.1"/>
    </source>
</evidence>
<feature type="region of interest" description="Disordered" evidence="1">
    <location>
        <begin position="32"/>
        <end position="69"/>
    </location>
</feature>
<keyword evidence="2" id="KW-1133">Transmembrane helix</keyword>
<dbReference type="PANTHER" id="PTHR38389">
    <property type="entry name" value="DNA-DIRECTED RNA POLYMERASE SUBUNIT BETA"/>
    <property type="match status" value="1"/>
</dbReference>
<feature type="transmembrane region" description="Helical" evidence="2">
    <location>
        <begin position="112"/>
        <end position="132"/>
    </location>
</feature>
<dbReference type="InterPro" id="IPR057209">
    <property type="entry name" value="DUF7887"/>
</dbReference>
<dbReference type="Pfam" id="PF25397">
    <property type="entry name" value="DUF7887"/>
    <property type="match status" value="1"/>
</dbReference>
<reference evidence="4" key="1">
    <citation type="submission" date="2020-07" db="EMBL/GenBank/DDBJ databases">
        <authorList>
            <person name="Lin J."/>
        </authorList>
    </citation>
    <scope>NUCLEOTIDE SEQUENCE</scope>
</reference>
<name>A0A6V7Q3Z4_ANACO</name>
<evidence type="ECO:0000256" key="1">
    <source>
        <dbReference type="SAM" id="MobiDB-lite"/>
    </source>
</evidence>
<keyword evidence="2" id="KW-0812">Transmembrane</keyword>
<accession>A0A6V7Q3Z4</accession>
<protein>
    <recommendedName>
        <fullName evidence="3">DUF7887 domain-containing protein</fullName>
    </recommendedName>
</protein>
<evidence type="ECO:0000256" key="2">
    <source>
        <dbReference type="SAM" id="Phobius"/>
    </source>
</evidence>
<organism evidence="4">
    <name type="scientific">Ananas comosus var. bracteatus</name>
    <name type="common">red pineapple</name>
    <dbReference type="NCBI Taxonomy" id="296719"/>
    <lineage>
        <taxon>Eukaryota</taxon>
        <taxon>Viridiplantae</taxon>
        <taxon>Streptophyta</taxon>
        <taxon>Embryophyta</taxon>
        <taxon>Tracheophyta</taxon>
        <taxon>Spermatophyta</taxon>
        <taxon>Magnoliopsida</taxon>
        <taxon>Liliopsida</taxon>
        <taxon>Poales</taxon>
        <taxon>Bromeliaceae</taxon>
        <taxon>Bromelioideae</taxon>
        <taxon>Ananas</taxon>
    </lineage>
</organism>
<proteinExistence type="predicted"/>
<sequence length="138" mass="14532">MLVQCVKSSIIIPSSELSSLLLLRRRGRRELQQPTWAKRPNSAGEGEAAGAGPGAGAGAGEGDGEKPTSSLRVSKAFLARCAVAVSGLGFLDAGYSGDWSRIGVISKEDEELLRFAAFLIIPLCIVLIFSISEENNTP</sequence>
<feature type="domain" description="DUF7887" evidence="3">
    <location>
        <begin position="73"/>
        <end position="134"/>
    </location>
</feature>
<dbReference type="AlphaFoldDB" id="A0A6V7Q3Z4"/>